<evidence type="ECO:0000256" key="1">
    <source>
        <dbReference type="SAM" id="MobiDB-lite"/>
    </source>
</evidence>
<evidence type="ECO:0000313" key="2">
    <source>
        <dbReference type="EMBL" id="AKB77453.1"/>
    </source>
</evidence>
<protein>
    <submittedName>
        <fullName evidence="2">Uncharacterized protein</fullName>
    </submittedName>
</protein>
<dbReference type="HOGENOM" id="CLU_864978_0_0_2"/>
<accession>A0A0E3SDE4</accession>
<dbReference type="Proteomes" id="UP000033101">
    <property type="component" value="Chromosome"/>
</dbReference>
<dbReference type="EMBL" id="CP009516">
    <property type="protein sequence ID" value="AKB77453.1"/>
    <property type="molecule type" value="Genomic_DNA"/>
</dbReference>
<dbReference type="KEGG" id="mhor:MSHOH_0970"/>
<proteinExistence type="predicted"/>
<organism evidence="2 3">
    <name type="scientific">Methanosarcina horonobensis HB-1 = JCM 15518</name>
    <dbReference type="NCBI Taxonomy" id="1434110"/>
    <lineage>
        <taxon>Archaea</taxon>
        <taxon>Methanobacteriati</taxon>
        <taxon>Methanobacteriota</taxon>
        <taxon>Stenosarchaea group</taxon>
        <taxon>Methanomicrobia</taxon>
        <taxon>Methanosarcinales</taxon>
        <taxon>Methanosarcinaceae</taxon>
        <taxon>Methanosarcina</taxon>
    </lineage>
</organism>
<dbReference type="OrthoDB" id="137528at2157"/>
<name>A0A0E3SDE4_9EURY</name>
<reference evidence="2 3" key="1">
    <citation type="submission" date="2014-07" db="EMBL/GenBank/DDBJ databases">
        <title>Methanogenic archaea and the global carbon cycle.</title>
        <authorList>
            <person name="Henriksen J.R."/>
            <person name="Luke J."/>
            <person name="Reinhart S."/>
            <person name="Benedict M.N."/>
            <person name="Youngblut N.D."/>
            <person name="Metcalf M.E."/>
            <person name="Whitaker R.J."/>
            <person name="Metcalf W.W."/>
        </authorList>
    </citation>
    <scope>NUCLEOTIDE SEQUENCE [LARGE SCALE GENOMIC DNA]</scope>
    <source>
        <strain evidence="2 3">HB-1</strain>
    </source>
</reference>
<dbReference type="STRING" id="1434110.MSHOH_0970"/>
<gene>
    <name evidence="2" type="ORF">MSHOH_0970</name>
</gene>
<evidence type="ECO:0000313" key="3">
    <source>
        <dbReference type="Proteomes" id="UP000033101"/>
    </source>
</evidence>
<dbReference type="RefSeq" id="WP_048137890.1">
    <property type="nucleotide sequence ID" value="NZ_CP009516.1"/>
</dbReference>
<dbReference type="GeneID" id="24830133"/>
<keyword evidence="3" id="KW-1185">Reference proteome</keyword>
<feature type="region of interest" description="Disordered" evidence="1">
    <location>
        <begin position="197"/>
        <end position="230"/>
    </location>
</feature>
<dbReference type="PATRIC" id="fig|1434110.4.peg.1209"/>
<dbReference type="AlphaFoldDB" id="A0A0E3SDE4"/>
<feature type="compositionally biased region" description="Basic and acidic residues" evidence="1">
    <location>
        <begin position="210"/>
        <end position="230"/>
    </location>
</feature>
<sequence length="365" mass="42829">MNDGTKDRLKEEEDSLFRHLAPDTPEVKKIKSLQGLEYEYAEYIGTVEYSIARYFYEANRKITDRDAALALKNIRKNCSRNISFFNQDLEKETVRSLIEVLKEKPVTLHELKLVIDYVLEVIDNRSWMEDEQAYIKWVAYIMDFFTKEEKEEYEKSIKKLAAEMGLSSKHADLMLMKGEEEDYFEFVEEYGEEYGEEHGDVGEYGSVEGYGEKNEGEKKEKKGEREKLTEERLTEGELNEGELTEEELMAEIESKFLSMNDSEKFDFLLDNGQEFYELTGLYISELAEKREFARIQELYSRLTAKYEDFLYLYVIMGATYLEIDPALAKYYFEQALKALDKLEGLSDSTRERLRDSFLSMIGKIG</sequence>